<keyword evidence="2" id="KW-1185">Reference proteome</keyword>
<feature type="coiled-coil region" evidence="1">
    <location>
        <begin position="10"/>
        <end position="37"/>
    </location>
</feature>
<reference evidence="3" key="1">
    <citation type="submission" date="2022-11" db="UniProtKB">
        <authorList>
            <consortium name="WormBaseParasite"/>
        </authorList>
    </citation>
    <scope>IDENTIFICATION</scope>
</reference>
<protein>
    <submittedName>
        <fullName evidence="3">Uncharacterized protein</fullName>
    </submittedName>
</protein>
<keyword evidence="1" id="KW-0175">Coiled coil</keyword>
<accession>A0A914RKX5</accession>
<evidence type="ECO:0000313" key="3">
    <source>
        <dbReference type="WBParaSite" id="PEQ_0000544201-mRNA-1"/>
    </source>
</evidence>
<dbReference type="Proteomes" id="UP000887564">
    <property type="component" value="Unplaced"/>
</dbReference>
<dbReference type="AlphaFoldDB" id="A0A914RKX5"/>
<dbReference type="WBParaSite" id="PEQ_0000544201-mRNA-1">
    <property type="protein sequence ID" value="PEQ_0000544201-mRNA-1"/>
    <property type="gene ID" value="PEQ_0000544201"/>
</dbReference>
<proteinExistence type="predicted"/>
<organism evidence="2 3">
    <name type="scientific">Parascaris equorum</name>
    <name type="common">Equine roundworm</name>
    <dbReference type="NCBI Taxonomy" id="6256"/>
    <lineage>
        <taxon>Eukaryota</taxon>
        <taxon>Metazoa</taxon>
        <taxon>Ecdysozoa</taxon>
        <taxon>Nematoda</taxon>
        <taxon>Chromadorea</taxon>
        <taxon>Rhabditida</taxon>
        <taxon>Spirurina</taxon>
        <taxon>Ascaridomorpha</taxon>
        <taxon>Ascaridoidea</taxon>
        <taxon>Ascarididae</taxon>
        <taxon>Parascaris</taxon>
    </lineage>
</organism>
<sequence length="124" mass="13795">MNISFADTSVEGYKKDAQQLRNKNNYLENQLKDFTAKLEEHLGVFANLACEKKLAIRESELENFSKVSGNLESSLVEQSASSAAERRSLQSMLEVANQQLNESIESRCRTGTITIISDSGDNSM</sequence>
<evidence type="ECO:0000256" key="1">
    <source>
        <dbReference type="SAM" id="Coils"/>
    </source>
</evidence>
<name>A0A914RKX5_PAREQ</name>
<evidence type="ECO:0000313" key="2">
    <source>
        <dbReference type="Proteomes" id="UP000887564"/>
    </source>
</evidence>